<evidence type="ECO:0000256" key="4">
    <source>
        <dbReference type="ARBA" id="ARBA00012881"/>
    </source>
</evidence>
<organism evidence="11 12">
    <name type="scientific">Corynespora cassiicola Philippines</name>
    <dbReference type="NCBI Taxonomy" id="1448308"/>
    <lineage>
        <taxon>Eukaryota</taxon>
        <taxon>Fungi</taxon>
        <taxon>Dikarya</taxon>
        <taxon>Ascomycota</taxon>
        <taxon>Pezizomycotina</taxon>
        <taxon>Dothideomycetes</taxon>
        <taxon>Pleosporomycetidae</taxon>
        <taxon>Pleosporales</taxon>
        <taxon>Corynesporascaceae</taxon>
        <taxon>Corynespora</taxon>
    </lineage>
</organism>
<keyword evidence="12" id="KW-1185">Reference proteome</keyword>
<dbReference type="PANTHER" id="PTHR42802">
    <property type="entry name" value="MONOOXYGENASE"/>
    <property type="match status" value="1"/>
</dbReference>
<dbReference type="EC" id="1.14.13.196" evidence="4"/>
<evidence type="ECO:0000256" key="2">
    <source>
        <dbReference type="ARBA" id="ARBA00004924"/>
    </source>
</evidence>
<name>A0A2T2P6M6_CORCC</name>
<keyword evidence="5" id="KW-0285">Flavoprotein</keyword>
<evidence type="ECO:0000256" key="5">
    <source>
        <dbReference type="ARBA" id="ARBA00022630"/>
    </source>
</evidence>
<dbReference type="Pfam" id="PF13434">
    <property type="entry name" value="Lys_Orn_oxgnase"/>
    <property type="match status" value="1"/>
</dbReference>
<dbReference type="GO" id="GO:0006879">
    <property type="term" value="P:intracellular iron ion homeostasis"/>
    <property type="evidence" value="ECO:0007669"/>
    <property type="project" value="TreeGrafter"/>
</dbReference>
<comment type="catalytic activity">
    <reaction evidence="10">
        <text>L-ornithine + NADH + O2 = N(5)-hydroxy-L-ornithine + NAD(+) + H2O</text>
        <dbReference type="Rhea" id="RHEA:41512"/>
        <dbReference type="ChEBI" id="CHEBI:15377"/>
        <dbReference type="ChEBI" id="CHEBI:15379"/>
        <dbReference type="ChEBI" id="CHEBI:46911"/>
        <dbReference type="ChEBI" id="CHEBI:57540"/>
        <dbReference type="ChEBI" id="CHEBI:57945"/>
        <dbReference type="ChEBI" id="CHEBI:78275"/>
        <dbReference type="EC" id="1.14.13.196"/>
    </reaction>
</comment>
<comment type="catalytic activity">
    <reaction evidence="9">
        <text>L-ornithine + NADPH + O2 = N(5)-hydroxy-L-ornithine + NADP(+) + H2O</text>
        <dbReference type="Rhea" id="RHEA:41508"/>
        <dbReference type="ChEBI" id="CHEBI:15377"/>
        <dbReference type="ChEBI" id="CHEBI:15379"/>
        <dbReference type="ChEBI" id="CHEBI:46911"/>
        <dbReference type="ChEBI" id="CHEBI:57783"/>
        <dbReference type="ChEBI" id="CHEBI:58349"/>
        <dbReference type="ChEBI" id="CHEBI:78275"/>
        <dbReference type="EC" id="1.14.13.196"/>
    </reaction>
</comment>
<dbReference type="SUPFAM" id="SSF51905">
    <property type="entry name" value="FAD/NAD(P)-binding domain"/>
    <property type="match status" value="1"/>
</dbReference>
<keyword evidence="6" id="KW-0274">FAD</keyword>
<proteinExistence type="inferred from homology"/>
<evidence type="ECO:0000313" key="11">
    <source>
        <dbReference type="EMBL" id="PSN73355.1"/>
    </source>
</evidence>
<comment type="similarity">
    <text evidence="3">Belongs to the lysine N(6)-hydroxylase/L-ornithine N(5)-oxygenase family.</text>
</comment>
<reference evidence="11 12" key="1">
    <citation type="journal article" date="2018" name="Front. Microbiol.">
        <title>Genome-Wide Analysis of Corynespora cassiicola Leaf Fall Disease Putative Effectors.</title>
        <authorList>
            <person name="Lopez D."/>
            <person name="Ribeiro S."/>
            <person name="Label P."/>
            <person name="Fumanal B."/>
            <person name="Venisse J.S."/>
            <person name="Kohler A."/>
            <person name="de Oliveira R.R."/>
            <person name="Labutti K."/>
            <person name="Lipzen A."/>
            <person name="Lail K."/>
            <person name="Bauer D."/>
            <person name="Ohm R.A."/>
            <person name="Barry K.W."/>
            <person name="Spatafora J."/>
            <person name="Grigoriev I.V."/>
            <person name="Martin F.M."/>
            <person name="Pujade-Renaud V."/>
        </authorList>
    </citation>
    <scope>NUCLEOTIDE SEQUENCE [LARGE SCALE GENOMIC DNA]</scope>
    <source>
        <strain evidence="11 12">Philippines</strain>
    </source>
</reference>
<evidence type="ECO:0000256" key="3">
    <source>
        <dbReference type="ARBA" id="ARBA00007588"/>
    </source>
</evidence>
<sequence length="431" mass="47488">MASTQQSSRPLEPISNSATSNSSQLYDLVCIGFGPAQIATAIANRESQQSNNVLFLERKPAFSWYPSSQLPRGRLESPFIYDLATTRNPRSHFSYVNYLQSKNRLIEFMNSDRMEPLRVEFEDYLRWCAGQFNDQVRYGNEVVGVAPEKSGDYVKAWNVAVRDGSGKTYMVRARNIIAPSPSGRGEQKPRSLNKIDFEAGQRIISTDDYAVRRNELRGPREPRLDITVVGSSQQSIEILDDLLSCPRLGNVTIVTENETLAPLRILSDEQAPEPRLCSIWAKPSSAHKSNIPETSELIQTIYMRGYEKKVASKGQYMLRVVLSNDAAAASAKSQLVISETAPKADASSDGVFLGLDALVLGCRQKGDSLEEVQFKRGAVAEGCRMWMMSANSEGGRSLAKDVAVRAGEVVSALAAPADEARDGMMVVSARM</sequence>
<dbReference type="InterPro" id="IPR036188">
    <property type="entry name" value="FAD/NAD-bd_sf"/>
</dbReference>
<protein>
    <recommendedName>
        <fullName evidence="4">L-ornithine N(5)-monooxygenase [NAD(P)H]</fullName>
        <ecNumber evidence="4">1.14.13.196</ecNumber>
    </recommendedName>
</protein>
<dbReference type="EMBL" id="KZ678129">
    <property type="protein sequence ID" value="PSN73355.1"/>
    <property type="molecule type" value="Genomic_DNA"/>
</dbReference>
<evidence type="ECO:0000256" key="7">
    <source>
        <dbReference type="ARBA" id="ARBA00022857"/>
    </source>
</evidence>
<dbReference type="Proteomes" id="UP000240883">
    <property type="component" value="Unassembled WGS sequence"/>
</dbReference>
<keyword evidence="7" id="KW-0521">NADP</keyword>
<keyword evidence="8" id="KW-0560">Oxidoreductase</keyword>
<dbReference type="GO" id="GO:0016491">
    <property type="term" value="F:oxidoreductase activity"/>
    <property type="evidence" value="ECO:0007669"/>
    <property type="project" value="UniProtKB-KW"/>
</dbReference>
<evidence type="ECO:0000313" key="12">
    <source>
        <dbReference type="Proteomes" id="UP000240883"/>
    </source>
</evidence>
<comment type="cofactor">
    <cofactor evidence="1">
        <name>FAD</name>
        <dbReference type="ChEBI" id="CHEBI:57692"/>
    </cofactor>
</comment>
<evidence type="ECO:0000256" key="9">
    <source>
        <dbReference type="ARBA" id="ARBA00047598"/>
    </source>
</evidence>
<evidence type="ECO:0000256" key="10">
    <source>
        <dbReference type="ARBA" id="ARBA00049248"/>
    </source>
</evidence>
<evidence type="ECO:0000256" key="8">
    <source>
        <dbReference type="ARBA" id="ARBA00023002"/>
    </source>
</evidence>
<dbReference type="PANTHER" id="PTHR42802:SF1">
    <property type="entry name" value="L-ORNITHINE N(5)-MONOOXYGENASE"/>
    <property type="match status" value="1"/>
</dbReference>
<dbReference type="AlphaFoldDB" id="A0A2T2P6M6"/>
<gene>
    <name evidence="11" type="ORF">BS50DRAFT_568907</name>
</gene>
<evidence type="ECO:0000256" key="1">
    <source>
        <dbReference type="ARBA" id="ARBA00001974"/>
    </source>
</evidence>
<evidence type="ECO:0000256" key="6">
    <source>
        <dbReference type="ARBA" id="ARBA00022827"/>
    </source>
</evidence>
<accession>A0A2T2P6M6</accession>
<dbReference type="Gene3D" id="3.50.50.60">
    <property type="entry name" value="FAD/NAD(P)-binding domain"/>
    <property type="match status" value="1"/>
</dbReference>
<dbReference type="OrthoDB" id="3519933at2759"/>
<comment type="pathway">
    <text evidence="2">Siderophore biosynthesis.</text>
</comment>
<dbReference type="InterPro" id="IPR025700">
    <property type="entry name" value="Lys/Orn_oxygenase"/>
</dbReference>